<dbReference type="GO" id="GO:0001717">
    <property type="term" value="P:conversion of seryl-tRNAsec to selenocys-tRNAsec"/>
    <property type="evidence" value="ECO:0007669"/>
    <property type="project" value="UniProtKB-UniRule"/>
</dbReference>
<dbReference type="UniPathway" id="UPA00906">
    <property type="reaction ID" value="UER00898"/>
</dbReference>
<dbReference type="FunCoup" id="A0A1Z5KK06">
    <property type="interactions" value="165"/>
</dbReference>
<name>A0A1Z5KK06_FISSO</name>
<dbReference type="GO" id="GO:0001514">
    <property type="term" value="P:selenocysteine incorporation"/>
    <property type="evidence" value="ECO:0007669"/>
    <property type="project" value="TreeGrafter"/>
</dbReference>
<evidence type="ECO:0000313" key="21">
    <source>
        <dbReference type="Proteomes" id="UP000198406"/>
    </source>
</evidence>
<dbReference type="InterPro" id="IPR015421">
    <property type="entry name" value="PyrdxlP-dep_Trfase_major"/>
</dbReference>
<evidence type="ECO:0000256" key="1">
    <source>
        <dbReference type="ARBA" id="ARBA00001933"/>
    </source>
</evidence>
<feature type="binding site" evidence="18">
    <location>
        <position position="104"/>
    </location>
    <ligand>
        <name>substrate</name>
    </ligand>
</feature>
<accession>A0A1Z5KK06</accession>
<keyword evidence="21" id="KW-1185">Reference proteome</keyword>
<evidence type="ECO:0000256" key="7">
    <source>
        <dbReference type="ARBA" id="ARBA00022555"/>
    </source>
</evidence>
<evidence type="ECO:0000256" key="6">
    <source>
        <dbReference type="ARBA" id="ARBA00021963"/>
    </source>
</evidence>
<evidence type="ECO:0000256" key="13">
    <source>
        <dbReference type="ARBA" id="ARBA00030669"/>
    </source>
</evidence>
<evidence type="ECO:0000256" key="8">
    <source>
        <dbReference type="ARBA" id="ARBA00022679"/>
    </source>
</evidence>
<comment type="similarity">
    <text evidence="4 17">Belongs to the SepSecS family.</text>
</comment>
<evidence type="ECO:0000256" key="2">
    <source>
        <dbReference type="ARBA" id="ARBA00002552"/>
    </source>
</evidence>
<feature type="binding site" evidence="18">
    <location>
        <position position="417"/>
    </location>
    <ligand>
        <name>tRNA</name>
        <dbReference type="ChEBI" id="CHEBI:17843"/>
    </ligand>
</feature>
<dbReference type="AlphaFoldDB" id="A0A1Z5KK06"/>
<feature type="binding site" evidence="18">
    <location>
        <position position="103"/>
    </location>
    <ligand>
        <name>substrate</name>
    </ligand>
</feature>
<keyword evidence="8 17" id="KW-0808">Transferase</keyword>
<evidence type="ECO:0000256" key="15">
    <source>
        <dbReference type="ARBA" id="ARBA00032693"/>
    </source>
</evidence>
<dbReference type="Proteomes" id="UP000198406">
    <property type="component" value="Unassembled WGS sequence"/>
</dbReference>
<evidence type="ECO:0000256" key="18">
    <source>
        <dbReference type="PIRSR" id="PIRSR017689-1"/>
    </source>
</evidence>
<evidence type="ECO:0000256" key="16">
    <source>
        <dbReference type="ARBA" id="ARBA00048808"/>
    </source>
</evidence>
<dbReference type="SUPFAM" id="SSF53383">
    <property type="entry name" value="PLP-dependent transferases"/>
    <property type="match status" value="1"/>
</dbReference>
<feature type="binding site" evidence="18">
    <location>
        <position position="482"/>
    </location>
    <ligand>
        <name>tRNA</name>
        <dbReference type="ChEBI" id="CHEBI:17843"/>
    </ligand>
</feature>
<evidence type="ECO:0000256" key="19">
    <source>
        <dbReference type="PIRSR" id="PIRSR017689-50"/>
    </source>
</evidence>
<evidence type="ECO:0000256" key="11">
    <source>
        <dbReference type="ARBA" id="ARBA00022917"/>
    </source>
</evidence>
<dbReference type="InterPro" id="IPR019872">
    <property type="entry name" value="Sec-tRNA_Se_transferase"/>
</dbReference>
<keyword evidence="9 17" id="KW-0694">RNA-binding</keyword>
<comment type="function">
    <text evidence="2 17">Converts O-phosphoseryl-tRNA(Sec) to selenocysteinyl-tRNA(Sec) required for selenoprotein biosynthesis.</text>
</comment>
<evidence type="ECO:0000256" key="14">
    <source>
        <dbReference type="ARBA" id="ARBA00032048"/>
    </source>
</evidence>
<comment type="pathway">
    <text evidence="3 17">Aminoacyl-tRNA biosynthesis; selenocysteinyl-tRNA(Sec) biosynthesis; selenocysteinyl-tRNA(Sec) from L-seryl-tRNA(Sec) (archaeal/eukaryal route): step 2/2.</text>
</comment>
<dbReference type="GO" id="GO:0098621">
    <property type="term" value="F:O-phosphoseryl-tRNA(Sec) selenium transferase activity"/>
    <property type="evidence" value="ECO:0007669"/>
    <property type="project" value="UniProtKB-EC"/>
</dbReference>
<dbReference type="InterPro" id="IPR015424">
    <property type="entry name" value="PyrdxlP-dep_Trfase"/>
</dbReference>
<comment type="catalytic activity">
    <reaction evidence="16 17">
        <text>O-phospho-L-seryl-tRNA(Sec) + selenophosphate + H2O = L-selenocysteinyl-tRNA(Sec) + 2 phosphate</text>
        <dbReference type="Rhea" id="RHEA:25041"/>
        <dbReference type="Rhea" id="RHEA-COMP:9743"/>
        <dbReference type="Rhea" id="RHEA-COMP:9947"/>
        <dbReference type="ChEBI" id="CHEBI:15377"/>
        <dbReference type="ChEBI" id="CHEBI:16144"/>
        <dbReference type="ChEBI" id="CHEBI:43474"/>
        <dbReference type="ChEBI" id="CHEBI:78551"/>
        <dbReference type="ChEBI" id="CHEBI:78573"/>
        <dbReference type="EC" id="2.9.1.2"/>
    </reaction>
</comment>
<dbReference type="InterPro" id="IPR008829">
    <property type="entry name" value="SepSecS/SepCysS"/>
</dbReference>
<evidence type="ECO:0000256" key="12">
    <source>
        <dbReference type="ARBA" id="ARBA00023266"/>
    </source>
</evidence>
<proteinExistence type="inferred from homology"/>
<feature type="modified residue" description="N6-(pyridoxal phosphate)lysine" evidence="19">
    <location>
        <position position="290"/>
    </location>
</feature>
<keyword evidence="7 17" id="KW-0820">tRNA-binding</keyword>
<dbReference type="NCBIfam" id="TIGR03531">
    <property type="entry name" value="selenium_SpcS"/>
    <property type="match status" value="1"/>
</dbReference>
<dbReference type="InParanoid" id="A0A1Z5KK06"/>
<comment type="caution">
    <text evidence="20">The sequence shown here is derived from an EMBL/GenBank/DDBJ whole genome shotgun (WGS) entry which is preliminary data.</text>
</comment>
<comment type="cofactor">
    <cofactor evidence="1 17 19">
        <name>pyridoxal 5'-phosphate</name>
        <dbReference type="ChEBI" id="CHEBI:597326"/>
    </cofactor>
</comment>
<evidence type="ECO:0000313" key="20">
    <source>
        <dbReference type="EMBL" id="GAX26268.1"/>
    </source>
</evidence>
<dbReference type="GO" id="GO:0000049">
    <property type="term" value="F:tRNA binding"/>
    <property type="evidence" value="ECO:0007669"/>
    <property type="project" value="UniProtKB-UniRule"/>
</dbReference>
<dbReference type="PANTHER" id="PTHR12944:SF2">
    <property type="entry name" value="O-PHOSPHOSERYL-TRNA(SEC) SELENIUM TRANSFERASE"/>
    <property type="match status" value="1"/>
</dbReference>
<reference evidence="20 21" key="1">
    <citation type="journal article" date="2015" name="Plant Cell">
        <title>Oil accumulation by the oleaginous diatom Fistulifera solaris as revealed by the genome and transcriptome.</title>
        <authorList>
            <person name="Tanaka T."/>
            <person name="Maeda Y."/>
            <person name="Veluchamy A."/>
            <person name="Tanaka M."/>
            <person name="Abida H."/>
            <person name="Marechal E."/>
            <person name="Bowler C."/>
            <person name="Muto M."/>
            <person name="Sunaga Y."/>
            <person name="Tanaka M."/>
            <person name="Yoshino T."/>
            <person name="Taniguchi T."/>
            <person name="Fukuda Y."/>
            <person name="Nemoto M."/>
            <person name="Matsumoto M."/>
            <person name="Wong P.S."/>
            <person name="Aburatani S."/>
            <person name="Fujibuchi W."/>
        </authorList>
    </citation>
    <scope>NUCLEOTIDE SEQUENCE [LARGE SCALE GENOMIC DNA]</scope>
    <source>
        <strain evidence="20 21">JPCC DA0580</strain>
    </source>
</reference>
<evidence type="ECO:0000256" key="3">
    <source>
        <dbReference type="ARBA" id="ARBA00004822"/>
    </source>
</evidence>
<feature type="binding site" evidence="18">
    <location>
        <position position="319"/>
    </location>
    <ligand>
        <name>substrate</name>
    </ligand>
</feature>
<keyword evidence="17" id="KW-0963">Cytoplasm</keyword>
<keyword evidence="12 17" id="KW-0711">Selenium</keyword>
<feature type="binding site" evidence="18">
    <location>
        <position position="111"/>
    </location>
    <ligand>
        <name>substrate</name>
    </ligand>
</feature>
<dbReference type="GO" id="GO:0005737">
    <property type="term" value="C:cytoplasm"/>
    <property type="evidence" value="ECO:0007669"/>
    <property type="project" value="UniProtKB-SubCell"/>
</dbReference>
<keyword evidence="11 17" id="KW-0648">Protein biosynthesis</keyword>
<gene>
    <name evidence="20" type="ORF">FisN_16Lh099</name>
</gene>
<evidence type="ECO:0000256" key="5">
    <source>
        <dbReference type="ARBA" id="ARBA00012464"/>
    </source>
</evidence>
<evidence type="ECO:0000256" key="4">
    <source>
        <dbReference type="ARBA" id="ARBA00007037"/>
    </source>
</evidence>
<dbReference type="Pfam" id="PF05889">
    <property type="entry name" value="SepSecS"/>
    <property type="match status" value="1"/>
</dbReference>
<protein>
    <recommendedName>
        <fullName evidence="6 17">O-phosphoseryl-tRNA(Sec) selenium transferase</fullName>
        <ecNumber evidence="5 17">2.9.1.2</ecNumber>
    </recommendedName>
    <alternativeName>
        <fullName evidence="13 17">Selenocysteine synthase</fullName>
    </alternativeName>
    <alternativeName>
        <fullName evidence="14 17">Selenocysteinyl-tRNA(Sec) synthase</fullName>
    </alternativeName>
    <alternativeName>
        <fullName evidence="15 17">Sep-tRNA:Sec-tRNA synthase</fullName>
    </alternativeName>
</protein>
<sequence length="487" mass="53364">MDEATLQSAFAALRIPKTHTTVGLSNLVAANKEYRSLFVNRRLPEDGWSDIQIQHFLFLLSTLDTNNKRSSSLRWCGVGEREGRIYSSLVANRHFGFAHGMGRSGDITEPQPKAVGSSVLVQLTLFLVLDAIRRGSGFNAQTAAQYGILLPLCTGMSMSLVLSSLREANPDRSIVLWCRIDQKSCFKAISSAGLTCVVIPTTLEGDEVVTHLQALEEAMSDKVLTVITTTSCFAPRVRDKVDQVAKLCQTHNVHHIINNAYGLQCASTSKLINRACVVGRVDAIVCSTDKNFLVPVGGAIVLSPHESIIQNIGKVYAGRASSSPILDLFITLLSMGLKGYQKLLQDRQQALENFAQRLSAVAEKHGERLLQCPSNTISFGITLDTLARPRDESEDETAYLESIRKPISALGAMLFSRCVSGTRVIPRLEQKTMGGQVFAGFGSSHDAFPHAYMTAACAIGVHPSEVDEFLVRLDKTIHEFKKKQEKR</sequence>
<organism evidence="20 21">
    <name type="scientific">Fistulifera solaris</name>
    <name type="common">Oleaginous diatom</name>
    <dbReference type="NCBI Taxonomy" id="1519565"/>
    <lineage>
        <taxon>Eukaryota</taxon>
        <taxon>Sar</taxon>
        <taxon>Stramenopiles</taxon>
        <taxon>Ochrophyta</taxon>
        <taxon>Bacillariophyta</taxon>
        <taxon>Bacillariophyceae</taxon>
        <taxon>Bacillariophycidae</taxon>
        <taxon>Naviculales</taxon>
        <taxon>Naviculaceae</taxon>
        <taxon>Fistulifera</taxon>
    </lineage>
</organism>
<dbReference type="EMBL" id="BDSP01000240">
    <property type="protein sequence ID" value="GAX26268.1"/>
    <property type="molecule type" value="Genomic_DNA"/>
</dbReference>
<dbReference type="Gene3D" id="3.40.640.10">
    <property type="entry name" value="Type I PLP-dependent aspartate aminotransferase-like (Major domain)"/>
    <property type="match status" value="1"/>
</dbReference>
<feature type="binding site" evidence="18">
    <location>
        <position position="81"/>
    </location>
    <ligand>
        <name>pyridoxal 5'-phosphate</name>
        <dbReference type="ChEBI" id="CHEBI:597326"/>
    </ligand>
</feature>
<dbReference type="PANTHER" id="PTHR12944">
    <property type="entry name" value="SOLUBLE LIVER ANTIGEN/LIVER PANCREAS ANTIGEN"/>
    <property type="match status" value="1"/>
</dbReference>
<keyword evidence="10 17" id="KW-0663">Pyridoxal phosphate</keyword>
<comment type="subcellular location">
    <subcellularLocation>
        <location evidence="17">Cytoplasm</location>
    </subcellularLocation>
</comment>
<feature type="site" description="May act as a substrate filter by repelling compounds with a negatively charged alpha-carboxylate" evidence="19">
    <location>
        <position position="80"/>
    </location>
</feature>
<dbReference type="EC" id="2.9.1.2" evidence="5 17"/>
<dbReference type="OrthoDB" id="10263545at2759"/>
<evidence type="ECO:0000256" key="9">
    <source>
        <dbReference type="ARBA" id="ARBA00022884"/>
    </source>
</evidence>
<evidence type="ECO:0000256" key="10">
    <source>
        <dbReference type="ARBA" id="ARBA00022898"/>
    </source>
</evidence>
<dbReference type="PIRSF" id="PIRSF017689">
    <property type="entry name" value="SepSecS"/>
    <property type="match status" value="1"/>
</dbReference>
<evidence type="ECO:0000256" key="17">
    <source>
        <dbReference type="PIRNR" id="PIRNR017689"/>
    </source>
</evidence>